<gene>
    <name evidence="4" type="ORF">APLA_LOCUS12114</name>
    <name evidence="3" type="ORF">APLA_LOCUS1675</name>
</gene>
<dbReference type="Proteomes" id="UP000494256">
    <property type="component" value="Unassembled WGS sequence"/>
</dbReference>
<dbReference type="EMBL" id="CADEBC010000135">
    <property type="protein sequence ID" value="CAB3223481.1"/>
    <property type="molecule type" value="Genomic_DNA"/>
</dbReference>
<feature type="compositionally biased region" description="Low complexity" evidence="1">
    <location>
        <begin position="141"/>
        <end position="151"/>
    </location>
</feature>
<dbReference type="Proteomes" id="UP000494106">
    <property type="component" value="Unassembled WGS sequence"/>
</dbReference>
<comment type="caution">
    <text evidence="3">The sequence shown here is derived from an EMBL/GenBank/DDBJ whole genome shotgun (WGS) entry which is preliminary data.</text>
</comment>
<evidence type="ECO:0000256" key="1">
    <source>
        <dbReference type="SAM" id="MobiDB-lite"/>
    </source>
</evidence>
<feature type="compositionally biased region" description="Basic and acidic residues" evidence="1">
    <location>
        <begin position="131"/>
        <end position="140"/>
    </location>
</feature>
<feature type="region of interest" description="Disordered" evidence="1">
    <location>
        <begin position="268"/>
        <end position="289"/>
    </location>
</feature>
<sequence>MSYNSIWIFFLILQAFATSLPIQNRYGMAVIDNDQKSINTSPEVTKYDDTLDSGKEQIISVRITSSVAVGRGKEKLPYKPMQKSEPEIKHTHSEILSAETATEGAIKELTSDQRPGLVGANIEYIKQLNAKKESKGHTEESYYPSENESNPTETPTNIEEYDEDIRDIPTARKVPSTSKDNRFYTFKDNREFELDNIKVPVEFGLGKNTNSNRSVINETIPQITAQQKNTKEIRDMNAFVSDSDNYQIDDSIAESSIKSIEFAKTAATDTPPTSYYHSSSNGHLKNEQSNSRLTTVSFNIVHDVSKPYNNNDRGESYVPISVTNQHQFYSPKIYSQPSQIYSEPSKFYSEPSKIYSEPSKIYSEPAKVYSEPAKIYSEPAKFYSKPASLHLDHNVPQVPPTSLPNYPTWQRQPPRPVGSSNTVNTTPGSTMTHSYQMSSTQIEHQPERNYEVEENISVITDGRSHSVQESSTEKCKQDNCKVGYVVEGRQYKKYRVEERTSDGFIVGEYGVVRNEDGALRGVRYTADSDASPRLIHDALMKFLQLK</sequence>
<feature type="chain" id="PRO_5036434200" evidence="2">
    <location>
        <begin position="20"/>
        <end position="546"/>
    </location>
</feature>
<protein>
    <submittedName>
        <fullName evidence="3">Uncharacterized protein</fullName>
    </submittedName>
</protein>
<dbReference type="EMBL" id="CADEBD010000337">
    <property type="protein sequence ID" value="CAB3247785.1"/>
    <property type="molecule type" value="Genomic_DNA"/>
</dbReference>
<feature type="signal peptide" evidence="2">
    <location>
        <begin position="1"/>
        <end position="19"/>
    </location>
</feature>
<keyword evidence="5" id="KW-1185">Reference proteome</keyword>
<proteinExistence type="predicted"/>
<dbReference type="OrthoDB" id="6507260at2759"/>
<dbReference type="Gene3D" id="6.10.250.1010">
    <property type="match status" value="1"/>
</dbReference>
<reference evidence="5 6" key="1">
    <citation type="submission" date="2020-04" db="EMBL/GenBank/DDBJ databases">
        <authorList>
            <person name="Wallbank WR R."/>
            <person name="Pardo Diaz C."/>
            <person name="Kozak K."/>
            <person name="Martin S."/>
            <person name="Jiggins C."/>
            <person name="Moest M."/>
            <person name="Warren A I."/>
            <person name="Byers J.R.P. K."/>
            <person name="Montejo-Kovacevich G."/>
            <person name="Yen C E."/>
        </authorList>
    </citation>
    <scope>NUCLEOTIDE SEQUENCE [LARGE SCALE GENOMIC DNA]</scope>
</reference>
<evidence type="ECO:0000256" key="2">
    <source>
        <dbReference type="SAM" id="SignalP"/>
    </source>
</evidence>
<feature type="compositionally biased region" description="Polar residues" evidence="1">
    <location>
        <begin position="418"/>
        <end position="433"/>
    </location>
</feature>
<evidence type="ECO:0000313" key="6">
    <source>
        <dbReference type="Proteomes" id="UP000494256"/>
    </source>
</evidence>
<evidence type="ECO:0000313" key="4">
    <source>
        <dbReference type="EMBL" id="CAB3247785.1"/>
    </source>
</evidence>
<feature type="region of interest" description="Disordered" evidence="1">
    <location>
        <begin position="411"/>
        <end position="433"/>
    </location>
</feature>
<keyword evidence="2" id="KW-0732">Signal</keyword>
<feature type="region of interest" description="Disordered" evidence="1">
    <location>
        <begin position="131"/>
        <end position="158"/>
    </location>
</feature>
<evidence type="ECO:0000313" key="5">
    <source>
        <dbReference type="Proteomes" id="UP000494106"/>
    </source>
</evidence>
<evidence type="ECO:0000313" key="3">
    <source>
        <dbReference type="EMBL" id="CAB3223481.1"/>
    </source>
</evidence>
<name>A0A8S0YUI6_ARCPL</name>
<accession>A0A8S0YUI6</accession>
<dbReference type="AlphaFoldDB" id="A0A8S0YUI6"/>
<organism evidence="3 5">
    <name type="scientific">Arctia plantaginis</name>
    <name type="common">Wood tiger moth</name>
    <name type="synonym">Phalaena plantaginis</name>
    <dbReference type="NCBI Taxonomy" id="874455"/>
    <lineage>
        <taxon>Eukaryota</taxon>
        <taxon>Metazoa</taxon>
        <taxon>Ecdysozoa</taxon>
        <taxon>Arthropoda</taxon>
        <taxon>Hexapoda</taxon>
        <taxon>Insecta</taxon>
        <taxon>Pterygota</taxon>
        <taxon>Neoptera</taxon>
        <taxon>Endopterygota</taxon>
        <taxon>Lepidoptera</taxon>
        <taxon>Glossata</taxon>
        <taxon>Ditrysia</taxon>
        <taxon>Noctuoidea</taxon>
        <taxon>Erebidae</taxon>
        <taxon>Arctiinae</taxon>
        <taxon>Arctia</taxon>
    </lineage>
</organism>